<dbReference type="Proteomes" id="UP000279275">
    <property type="component" value="Unassembled WGS sequence"/>
</dbReference>
<protein>
    <submittedName>
        <fullName evidence="3">MarR family transcriptional regulator</fullName>
    </submittedName>
</protein>
<dbReference type="GO" id="GO:0006950">
    <property type="term" value="P:response to stress"/>
    <property type="evidence" value="ECO:0007669"/>
    <property type="project" value="TreeGrafter"/>
</dbReference>
<dbReference type="EMBL" id="RFFH01000005">
    <property type="protein sequence ID" value="RMI32108.1"/>
    <property type="molecule type" value="Genomic_DNA"/>
</dbReference>
<dbReference type="PROSITE" id="PS50995">
    <property type="entry name" value="HTH_MARR_2"/>
    <property type="match status" value="1"/>
</dbReference>
<dbReference type="PANTHER" id="PTHR33164:SF5">
    <property type="entry name" value="ORGANIC HYDROPEROXIDE RESISTANCE TRANSCRIPTIONAL REGULATOR"/>
    <property type="match status" value="1"/>
</dbReference>
<dbReference type="InterPro" id="IPR036388">
    <property type="entry name" value="WH-like_DNA-bd_sf"/>
</dbReference>
<reference evidence="3 4" key="1">
    <citation type="submission" date="2018-10" db="EMBL/GenBank/DDBJ databases">
        <title>Isolation from cow dung.</title>
        <authorList>
            <person name="Ling L."/>
        </authorList>
    </citation>
    <scope>NUCLEOTIDE SEQUENCE [LARGE SCALE GENOMIC DNA]</scope>
    <source>
        <strain evidence="3 4">NEAU-LL90</strain>
    </source>
</reference>
<dbReference type="PANTHER" id="PTHR33164">
    <property type="entry name" value="TRANSCRIPTIONAL REGULATOR, MARR FAMILY"/>
    <property type="match status" value="1"/>
</dbReference>
<dbReference type="AlphaFoldDB" id="A0A3M2LBQ2"/>
<dbReference type="InterPro" id="IPR039422">
    <property type="entry name" value="MarR/SlyA-like"/>
</dbReference>
<dbReference type="InterPro" id="IPR000835">
    <property type="entry name" value="HTH_MarR-typ"/>
</dbReference>
<dbReference type="RefSeq" id="WP_122188720.1">
    <property type="nucleotide sequence ID" value="NZ_RFFH01000005.1"/>
</dbReference>
<dbReference type="InterPro" id="IPR036390">
    <property type="entry name" value="WH_DNA-bd_sf"/>
</dbReference>
<keyword evidence="4" id="KW-1185">Reference proteome</keyword>
<dbReference type="GO" id="GO:0005737">
    <property type="term" value="C:cytoplasm"/>
    <property type="evidence" value="ECO:0007669"/>
    <property type="project" value="UniProtKB-SubCell"/>
</dbReference>
<dbReference type="SMART" id="SM00347">
    <property type="entry name" value="HTH_MARR"/>
    <property type="match status" value="1"/>
</dbReference>
<evidence type="ECO:0000259" key="2">
    <source>
        <dbReference type="PROSITE" id="PS50995"/>
    </source>
</evidence>
<evidence type="ECO:0000313" key="3">
    <source>
        <dbReference type="EMBL" id="RMI32108.1"/>
    </source>
</evidence>
<dbReference type="OrthoDB" id="9806864at2"/>
<comment type="subcellular location">
    <subcellularLocation>
        <location evidence="1">Cytoplasm</location>
    </subcellularLocation>
</comment>
<evidence type="ECO:0000313" key="4">
    <source>
        <dbReference type="Proteomes" id="UP000279275"/>
    </source>
</evidence>
<dbReference type="GO" id="GO:0003700">
    <property type="term" value="F:DNA-binding transcription factor activity"/>
    <property type="evidence" value="ECO:0007669"/>
    <property type="project" value="InterPro"/>
</dbReference>
<comment type="caution">
    <text evidence="3">The sequence shown here is derived from an EMBL/GenBank/DDBJ whole genome shotgun (WGS) entry which is preliminary data.</text>
</comment>
<feature type="domain" description="HTH marR-type" evidence="2">
    <location>
        <begin position="25"/>
        <end position="154"/>
    </location>
</feature>
<evidence type="ECO:0000256" key="1">
    <source>
        <dbReference type="ARBA" id="ARBA00004496"/>
    </source>
</evidence>
<dbReference type="SUPFAM" id="SSF46785">
    <property type="entry name" value="Winged helix' DNA-binding domain"/>
    <property type="match status" value="1"/>
</dbReference>
<dbReference type="Gene3D" id="1.10.10.10">
    <property type="entry name" value="Winged helix-like DNA-binding domain superfamily/Winged helix DNA-binding domain"/>
    <property type="match status" value="1"/>
</dbReference>
<accession>A0A3M2LBQ2</accession>
<proteinExistence type="predicted"/>
<name>A0A3M2LBQ2_9NOCA</name>
<dbReference type="Pfam" id="PF12802">
    <property type="entry name" value="MarR_2"/>
    <property type="match status" value="1"/>
</dbReference>
<sequence>MNSSTTTHTSAADHEPAAGISLALDNQLCFALYAASRLVAAAYRPFLDEMGLTYPQYLVMLALWEQPGSSMKQLCARLSLNYGTVSPLVKRLVAAGLVESDPAGDKRAVVLRPSAVSWALQDQSECMIESVTSDVGLPPEQLSGLRDEVNDLARRLAAAVRARSCA</sequence>
<organism evidence="3 4">
    <name type="scientific">Nocardia stercoris</name>
    <dbReference type="NCBI Taxonomy" id="2483361"/>
    <lineage>
        <taxon>Bacteria</taxon>
        <taxon>Bacillati</taxon>
        <taxon>Actinomycetota</taxon>
        <taxon>Actinomycetes</taxon>
        <taxon>Mycobacteriales</taxon>
        <taxon>Nocardiaceae</taxon>
        <taxon>Nocardia</taxon>
    </lineage>
</organism>
<gene>
    <name evidence="3" type="ORF">EBN03_13905</name>
</gene>